<evidence type="ECO:0000313" key="1">
    <source>
        <dbReference type="EMBL" id="MDQ0578315.1"/>
    </source>
</evidence>
<protein>
    <submittedName>
        <fullName evidence="1">Uncharacterized protein</fullName>
    </submittedName>
</protein>
<sequence length="236" mass="24589">MGRGAGAAVRRLCRDPRRRTAGPARICRPAAVPGTAVVAAGPGPVRSPRACRSAAAPGTTGTATRCRARYRHRYCAGYECRHCRHCCRARVPLSLPDLRTRPAGPLPRPVPPPLLRRVPVPPPLPLPPAAAAGPAGSLGCRVRRVPLPAAVAGASAAGSPPRPVRPLPAAAPVSVPSPLSPPRPVRVTLRATRARYCAGCHRHRCRRRACRTAAAPGTAAAAERGVLRLVRGRPGA</sequence>
<proteinExistence type="predicted"/>
<keyword evidence="2" id="KW-1185">Reference proteome</keyword>
<comment type="caution">
    <text evidence="1">The sequence shown here is derived from an EMBL/GenBank/DDBJ whole genome shotgun (WGS) entry which is preliminary data.</text>
</comment>
<reference evidence="1 2" key="1">
    <citation type="submission" date="2023-07" db="EMBL/GenBank/DDBJ databases">
        <title>Comparative genomics of wheat-associated soil bacteria to identify genetic determinants of phenazine resistance.</title>
        <authorList>
            <person name="Mouncey N."/>
        </authorList>
    </citation>
    <scope>NUCLEOTIDE SEQUENCE [LARGE SCALE GENOMIC DNA]</scope>
    <source>
        <strain evidence="1 2">B2I6</strain>
    </source>
</reference>
<gene>
    <name evidence="1" type="ORF">QF030_000493</name>
</gene>
<dbReference type="Proteomes" id="UP001230654">
    <property type="component" value="Unassembled WGS sequence"/>
</dbReference>
<accession>A0ABU0NGT9</accession>
<feature type="non-terminal residue" evidence="1">
    <location>
        <position position="236"/>
    </location>
</feature>
<dbReference type="EMBL" id="JAUSWV010000002">
    <property type="protein sequence ID" value="MDQ0578315.1"/>
    <property type="molecule type" value="Genomic_DNA"/>
</dbReference>
<organism evidence="1 2">
    <name type="scientific">Streptomyces rishiriensis</name>
    <dbReference type="NCBI Taxonomy" id="68264"/>
    <lineage>
        <taxon>Bacteria</taxon>
        <taxon>Bacillati</taxon>
        <taxon>Actinomycetota</taxon>
        <taxon>Actinomycetes</taxon>
        <taxon>Kitasatosporales</taxon>
        <taxon>Streptomycetaceae</taxon>
        <taxon>Streptomyces</taxon>
    </lineage>
</organism>
<evidence type="ECO:0000313" key="2">
    <source>
        <dbReference type="Proteomes" id="UP001230654"/>
    </source>
</evidence>
<name>A0ABU0NGT9_STRRH</name>